<gene>
    <name evidence="15" type="ORF">DASB73_011060</name>
</gene>
<dbReference type="Pfam" id="PF21365">
    <property type="entry name" value="Glyco_hydro_31_3rd"/>
    <property type="match status" value="1"/>
</dbReference>
<feature type="domain" description="Glycosyl hydrolase family 31 C-terminal" evidence="14">
    <location>
        <begin position="695"/>
        <end position="781"/>
    </location>
</feature>
<dbReference type="GO" id="GO:0017177">
    <property type="term" value="C:glucosidase II complex"/>
    <property type="evidence" value="ECO:0007669"/>
    <property type="project" value="TreeGrafter"/>
</dbReference>
<evidence type="ECO:0000256" key="9">
    <source>
        <dbReference type="ARBA" id="ARBA00042895"/>
    </source>
</evidence>
<dbReference type="SUPFAM" id="SSF51011">
    <property type="entry name" value="Glycosyl hydrolase domain"/>
    <property type="match status" value="1"/>
</dbReference>
<keyword evidence="16" id="KW-1185">Reference proteome</keyword>
<evidence type="ECO:0000259" key="13">
    <source>
        <dbReference type="Pfam" id="PF13802"/>
    </source>
</evidence>
<keyword evidence="4 11" id="KW-0732">Signal</keyword>
<evidence type="ECO:0000256" key="7">
    <source>
        <dbReference type="ARBA" id="ARBA00023180"/>
    </source>
</evidence>
<evidence type="ECO:0000313" key="15">
    <source>
        <dbReference type="EMBL" id="GMM50148.1"/>
    </source>
</evidence>
<dbReference type="Gene3D" id="2.60.40.1180">
    <property type="entry name" value="Golgi alpha-mannosidase II"/>
    <property type="match status" value="2"/>
</dbReference>
<keyword evidence="7" id="KW-0325">Glycoprotein</keyword>
<dbReference type="InterPro" id="IPR017853">
    <property type="entry name" value="GH"/>
</dbReference>
<dbReference type="SUPFAM" id="SSF51445">
    <property type="entry name" value="(Trans)glycosidases"/>
    <property type="match status" value="1"/>
</dbReference>
<evidence type="ECO:0000256" key="5">
    <source>
        <dbReference type="ARBA" id="ARBA00022801"/>
    </source>
</evidence>
<dbReference type="Proteomes" id="UP001362899">
    <property type="component" value="Unassembled WGS sequence"/>
</dbReference>
<organism evidence="15 16">
    <name type="scientific">Starmerella bacillaris</name>
    <name type="common">Yeast</name>
    <name type="synonym">Candida zemplinina</name>
    <dbReference type="NCBI Taxonomy" id="1247836"/>
    <lineage>
        <taxon>Eukaryota</taxon>
        <taxon>Fungi</taxon>
        <taxon>Dikarya</taxon>
        <taxon>Ascomycota</taxon>
        <taxon>Saccharomycotina</taxon>
        <taxon>Dipodascomycetes</taxon>
        <taxon>Dipodascales</taxon>
        <taxon>Trichomonascaceae</taxon>
        <taxon>Starmerella</taxon>
    </lineage>
</organism>
<dbReference type="PANTHER" id="PTHR22762:SF54">
    <property type="entry name" value="BCDNA.GH04962"/>
    <property type="match status" value="1"/>
</dbReference>
<dbReference type="InterPro" id="IPR048395">
    <property type="entry name" value="Glyco_hydro_31_C"/>
</dbReference>
<accession>A0AAV5RFE0</accession>
<dbReference type="CDD" id="cd14752">
    <property type="entry name" value="GH31_N"/>
    <property type="match status" value="1"/>
</dbReference>
<evidence type="ECO:0000256" key="2">
    <source>
        <dbReference type="ARBA" id="ARBA00004833"/>
    </source>
</evidence>
<sequence length="914" mass="105529">MQFLHLVQLALYVQTCFAVKEWMFRKCSQNPFCQRNLDYAEAPPGGVYSMTNLNFDNLKNITGVITKRLDSAEAEAAVGANADGFVELPFRLELVNDNTLRFLVDESGRKIVDRDLENVLSSERFSPEQYVLDYDLIEKWRPTREPEMAASETGFRMLYGKTLNSRVDVEYSPPKLTFTHNGEEVLRINDDYLFNLEHLRKKQASDPMSWWTDRFDKHTDRRVRGPESVALDTKFMNFAHVFGIPEHADSFVLRKTDFTGDVHEPYRLFNVDIFQYDTNSVMPMYGSIPFMLAQRPGAAAGVFWLNSADTYVDIGQQHTRNTRAHWISETGKMDVFVFVGDSMKDLLSSYGYVTGTSAMPQMFALGYHQCRWNYRTQEELLEVDKKMDEHNVPYDVIWLDIEWTEKRKYFEWNLENYPDPELMMKKLEAKNRQLVVLNDPHIRVEPGYEPYDEIVNGPAILDNRGKKAFVGHCWPGQSIWIDGLNPEAVDKWTKLCAKGTPIGLDANNLHLWSDMSEPSVFSGSETTAYKDLVHYGGFQHRDVHNVYGHTVFDLTTEALKRRYEGKKRPFVLTRSFFAGSQRFGPAWTGDNQAEWPYLQSATSTILSLGVAGMPFVGADVGGFFKNPDLELQIRWYQAGCYYPFFRAHAHEDSDYREPYLLDSPFFDAVQRAIQLRYQLMPEYYTLFHEASIELKPILRPLLYEFPDSPEIYTTEDEFMIGSSLLAMPVVTKNAHNVLLFVPDDELYWYDYSVGQIIPGSPLQINVGMDTMPLFVRGGSVVFTKQRMRRNTKAMARDPYTVIVAFDKDGHAKGHVYVDDGETYAYENGDYIDFEIELTEEGLIGRALHTAPGYEHLYIEKVKFYGGDVVETPYARMETEALEESFLMRTQPQDYGYSFENAHLPISSDWFIRIY</sequence>
<dbReference type="Pfam" id="PF13802">
    <property type="entry name" value="Gal_mutarotas_2"/>
    <property type="match status" value="1"/>
</dbReference>
<dbReference type="GO" id="GO:0005975">
    <property type="term" value="P:carbohydrate metabolic process"/>
    <property type="evidence" value="ECO:0007669"/>
    <property type="project" value="InterPro"/>
</dbReference>
<evidence type="ECO:0000259" key="14">
    <source>
        <dbReference type="Pfam" id="PF21365"/>
    </source>
</evidence>
<evidence type="ECO:0000256" key="4">
    <source>
        <dbReference type="ARBA" id="ARBA00022729"/>
    </source>
</evidence>
<dbReference type="InterPro" id="IPR025887">
    <property type="entry name" value="Glyco_hydro_31_N_dom"/>
</dbReference>
<dbReference type="Pfam" id="PF01055">
    <property type="entry name" value="Glyco_hydro_31_2nd"/>
    <property type="match status" value="1"/>
</dbReference>
<evidence type="ECO:0000256" key="11">
    <source>
        <dbReference type="SAM" id="SignalP"/>
    </source>
</evidence>
<dbReference type="InterPro" id="IPR000322">
    <property type="entry name" value="Glyco_hydro_31_TIM"/>
</dbReference>
<dbReference type="PANTHER" id="PTHR22762">
    <property type="entry name" value="ALPHA-GLUCOSIDASE"/>
    <property type="match status" value="1"/>
</dbReference>
<name>A0AAV5RFE0_STABA</name>
<evidence type="ECO:0000313" key="16">
    <source>
        <dbReference type="Proteomes" id="UP001362899"/>
    </source>
</evidence>
<keyword evidence="6" id="KW-0256">Endoplasmic reticulum</keyword>
<evidence type="ECO:0000256" key="3">
    <source>
        <dbReference type="ARBA" id="ARBA00007806"/>
    </source>
</evidence>
<feature type="domain" description="Glycoside hydrolase family 31 TIM barrel" evidence="12">
    <location>
        <begin position="358"/>
        <end position="686"/>
    </location>
</feature>
<protein>
    <recommendedName>
        <fullName evidence="9">Glucosidase II subunit alpha</fullName>
    </recommendedName>
</protein>
<evidence type="ECO:0000256" key="10">
    <source>
        <dbReference type="RuleBase" id="RU361185"/>
    </source>
</evidence>
<dbReference type="InterPro" id="IPR011013">
    <property type="entry name" value="Gal_mutarotase_sf_dom"/>
</dbReference>
<dbReference type="EMBL" id="BTGC01000003">
    <property type="protein sequence ID" value="GMM50148.1"/>
    <property type="molecule type" value="Genomic_DNA"/>
</dbReference>
<evidence type="ECO:0000256" key="8">
    <source>
        <dbReference type="ARBA" id="ARBA00023295"/>
    </source>
</evidence>
<dbReference type="AlphaFoldDB" id="A0AAV5RFE0"/>
<comment type="caution">
    <text evidence="15">The sequence shown here is derived from an EMBL/GenBank/DDBJ whole genome shotgun (WGS) entry which is preliminary data.</text>
</comment>
<proteinExistence type="inferred from homology"/>
<comment type="pathway">
    <text evidence="2">Glycan metabolism; N-glycan metabolism.</text>
</comment>
<dbReference type="CDD" id="cd06603">
    <property type="entry name" value="GH31_GANC_GANAB_alpha"/>
    <property type="match status" value="1"/>
</dbReference>
<evidence type="ECO:0000256" key="1">
    <source>
        <dbReference type="ARBA" id="ARBA00004240"/>
    </source>
</evidence>
<comment type="similarity">
    <text evidence="3 10">Belongs to the glycosyl hydrolase 31 family.</text>
</comment>
<comment type="subcellular location">
    <subcellularLocation>
        <location evidence="1">Endoplasmic reticulum</location>
    </subcellularLocation>
</comment>
<dbReference type="GO" id="GO:0030246">
    <property type="term" value="F:carbohydrate binding"/>
    <property type="evidence" value="ECO:0007669"/>
    <property type="project" value="InterPro"/>
</dbReference>
<keyword evidence="5 10" id="KW-0378">Hydrolase</keyword>
<evidence type="ECO:0000256" key="6">
    <source>
        <dbReference type="ARBA" id="ARBA00022824"/>
    </source>
</evidence>
<feature type="chain" id="PRO_5043439501" description="Glucosidase II subunit alpha" evidence="11">
    <location>
        <begin position="19"/>
        <end position="914"/>
    </location>
</feature>
<dbReference type="GO" id="GO:0006491">
    <property type="term" value="P:N-glycan processing"/>
    <property type="evidence" value="ECO:0007669"/>
    <property type="project" value="TreeGrafter"/>
</dbReference>
<reference evidence="15 16" key="1">
    <citation type="journal article" date="2023" name="Elife">
        <title>Identification of key yeast species and microbe-microbe interactions impacting larval growth of Drosophila in the wild.</title>
        <authorList>
            <person name="Mure A."/>
            <person name="Sugiura Y."/>
            <person name="Maeda R."/>
            <person name="Honda K."/>
            <person name="Sakurai N."/>
            <person name="Takahashi Y."/>
            <person name="Watada M."/>
            <person name="Katoh T."/>
            <person name="Gotoh A."/>
            <person name="Gotoh Y."/>
            <person name="Taniguchi I."/>
            <person name="Nakamura K."/>
            <person name="Hayashi T."/>
            <person name="Katayama T."/>
            <person name="Uemura T."/>
            <person name="Hattori Y."/>
        </authorList>
    </citation>
    <scope>NUCLEOTIDE SEQUENCE [LARGE SCALE GENOMIC DNA]</scope>
    <source>
        <strain evidence="15 16">SB-73</strain>
    </source>
</reference>
<dbReference type="SUPFAM" id="SSF74650">
    <property type="entry name" value="Galactose mutarotase-like"/>
    <property type="match status" value="1"/>
</dbReference>
<dbReference type="Gene3D" id="3.20.20.80">
    <property type="entry name" value="Glycosidases"/>
    <property type="match status" value="1"/>
</dbReference>
<feature type="signal peptide" evidence="11">
    <location>
        <begin position="1"/>
        <end position="18"/>
    </location>
</feature>
<feature type="domain" description="Glycoside hydrolase family 31 N-terminal" evidence="13">
    <location>
        <begin position="90"/>
        <end position="313"/>
    </location>
</feature>
<keyword evidence="8 10" id="KW-0326">Glycosidase</keyword>
<evidence type="ECO:0000259" key="12">
    <source>
        <dbReference type="Pfam" id="PF01055"/>
    </source>
</evidence>
<dbReference type="Gene3D" id="2.60.40.1760">
    <property type="entry name" value="glycosyl hydrolase (family 31)"/>
    <property type="match status" value="1"/>
</dbReference>
<dbReference type="GO" id="GO:0090599">
    <property type="term" value="F:alpha-glucosidase activity"/>
    <property type="evidence" value="ECO:0007669"/>
    <property type="project" value="TreeGrafter"/>
</dbReference>
<dbReference type="InterPro" id="IPR013780">
    <property type="entry name" value="Glyco_hydro_b"/>
</dbReference>